<organism evidence="1">
    <name type="scientific">Citrobacter freundii</name>
    <dbReference type="NCBI Taxonomy" id="546"/>
    <lineage>
        <taxon>Bacteria</taxon>
        <taxon>Pseudomonadati</taxon>
        <taxon>Pseudomonadota</taxon>
        <taxon>Gammaproteobacteria</taxon>
        <taxon>Enterobacterales</taxon>
        <taxon>Enterobacteriaceae</taxon>
        <taxon>Citrobacter</taxon>
        <taxon>Citrobacter freundii complex</taxon>
    </lineage>
</organism>
<protein>
    <recommendedName>
        <fullName evidence="2">Bacteriophage protein</fullName>
    </recommendedName>
</protein>
<reference evidence="1" key="1">
    <citation type="journal article" date="2018" name="Genome Biol.">
        <title>SKESA: strategic k-mer extension for scrupulous assemblies.</title>
        <authorList>
            <person name="Souvorov A."/>
            <person name="Agarwala R."/>
            <person name="Lipman D.J."/>
        </authorList>
    </citation>
    <scope>NUCLEOTIDE SEQUENCE</scope>
    <source>
        <strain evidence="1">O50</strain>
    </source>
</reference>
<evidence type="ECO:0000313" key="1">
    <source>
        <dbReference type="EMBL" id="HAT3896922.1"/>
    </source>
</evidence>
<sequence length="135" mass="13905">MTGDRNTPHRDEKLGPQPMAAATVIYGGHMVAVNATGYAVPASAGAAVSTQTVLGVSDGWADNTGGADGDALVIIRRGRGFLFANSTADPVTQAEVGKNCYVVDSVTVAKTSDTDKRPYAGKVAGIEADGVWVYF</sequence>
<dbReference type="AlphaFoldDB" id="A0A8H9QB14"/>
<dbReference type="RefSeq" id="WP_003030349.1">
    <property type="nucleotide sequence ID" value="NZ_JAQHZD010000028.1"/>
</dbReference>
<comment type="caution">
    <text evidence="1">The sequence shown here is derived from an EMBL/GenBank/DDBJ whole genome shotgun (WGS) entry which is preliminary data.</text>
</comment>
<evidence type="ECO:0008006" key="2">
    <source>
        <dbReference type="Google" id="ProtNLM"/>
    </source>
</evidence>
<dbReference type="Proteomes" id="UP000855471">
    <property type="component" value="Unassembled WGS sequence"/>
</dbReference>
<accession>A0A8H9QB14</accession>
<proteinExistence type="predicted"/>
<name>A0A8H9QB14_CITFR</name>
<reference evidence="1" key="2">
    <citation type="submission" date="2020-09" db="EMBL/GenBank/DDBJ databases">
        <authorList>
            <consortium name="NCBI Pathogen Detection Project"/>
        </authorList>
    </citation>
    <scope>NUCLEOTIDE SEQUENCE</scope>
    <source>
        <strain evidence="1">O50</strain>
    </source>
</reference>
<dbReference type="EMBL" id="DACSXJ010000006">
    <property type="protein sequence ID" value="HAT3896922.1"/>
    <property type="molecule type" value="Genomic_DNA"/>
</dbReference>
<gene>
    <name evidence="1" type="ORF">I9Y29_001333</name>
</gene>